<accession>A0A1P8FAG0</accession>
<proteinExistence type="inferred from homology"/>
<dbReference type="OrthoDB" id="9772751at2"/>
<keyword evidence="10" id="KW-0489">Methyltransferase</keyword>
<dbReference type="InterPro" id="IPR025714">
    <property type="entry name" value="Methyltranfer_dom"/>
</dbReference>
<evidence type="ECO:0000256" key="4">
    <source>
        <dbReference type="ARBA" id="ARBA00034521"/>
    </source>
</evidence>
<evidence type="ECO:0000256" key="5">
    <source>
        <dbReference type="ARBA" id="ARBA00034545"/>
    </source>
</evidence>
<evidence type="ECO:0000256" key="8">
    <source>
        <dbReference type="ARBA" id="ARBA00048428"/>
    </source>
</evidence>
<dbReference type="KEGG" id="dfo:Dform_02109"/>
<comment type="catalytic activity">
    <reaction evidence="8">
        <text>arsenic triglutathione + 3 [thioredoxin]-dithiol + 3 S-adenosyl-L-methionine = trimethylarsine + 3 [thioredoxin]-disulfide + 3 glutathione + 3 S-adenosyl-L-homocysteine + 3 H(+)</text>
        <dbReference type="Rhea" id="RHEA:69432"/>
        <dbReference type="Rhea" id="RHEA-COMP:10698"/>
        <dbReference type="Rhea" id="RHEA-COMP:10700"/>
        <dbReference type="ChEBI" id="CHEBI:15378"/>
        <dbReference type="ChEBI" id="CHEBI:27130"/>
        <dbReference type="ChEBI" id="CHEBI:29950"/>
        <dbReference type="ChEBI" id="CHEBI:50058"/>
        <dbReference type="ChEBI" id="CHEBI:57856"/>
        <dbReference type="ChEBI" id="CHEBI:57925"/>
        <dbReference type="ChEBI" id="CHEBI:59789"/>
        <dbReference type="ChEBI" id="CHEBI:183640"/>
        <dbReference type="EC" id="2.1.1.137"/>
    </reaction>
</comment>
<name>A0A1P8FAG0_9CHLR</name>
<organism evidence="10 11">
    <name type="scientific">Dehalogenimonas formicexedens</name>
    <dbReference type="NCBI Taxonomy" id="1839801"/>
    <lineage>
        <taxon>Bacteria</taxon>
        <taxon>Bacillati</taxon>
        <taxon>Chloroflexota</taxon>
        <taxon>Dehalococcoidia</taxon>
        <taxon>Dehalococcoidales</taxon>
        <taxon>Dehalococcoidaceae</taxon>
        <taxon>Dehalogenimonas</taxon>
    </lineage>
</organism>
<dbReference type="InterPro" id="IPR029063">
    <property type="entry name" value="SAM-dependent_MTases_sf"/>
</dbReference>
<dbReference type="SUPFAM" id="SSF53335">
    <property type="entry name" value="S-adenosyl-L-methionine-dependent methyltransferases"/>
    <property type="match status" value="1"/>
</dbReference>
<dbReference type="Pfam" id="PF13847">
    <property type="entry name" value="Methyltransf_31"/>
    <property type="match status" value="1"/>
</dbReference>
<gene>
    <name evidence="10" type="ORF">Dform_02109</name>
</gene>
<comment type="similarity">
    <text evidence="3">Belongs to the methyltransferase superfamily. Arsenite methyltransferase family.</text>
</comment>
<dbReference type="GO" id="GO:0032259">
    <property type="term" value="P:methylation"/>
    <property type="evidence" value="ECO:0007669"/>
    <property type="project" value="UniProtKB-KW"/>
</dbReference>
<comment type="catalytic activity">
    <reaction evidence="6">
        <text>arsenic triglutathione + [thioredoxin]-dithiol + S-adenosyl-L-methionine + 2 H2O = methylarsonous acid + [thioredoxin]-disulfide + 3 glutathione + S-adenosyl-L-homocysteine + H(+)</text>
        <dbReference type="Rhea" id="RHEA:69460"/>
        <dbReference type="Rhea" id="RHEA-COMP:10698"/>
        <dbReference type="Rhea" id="RHEA-COMP:10700"/>
        <dbReference type="ChEBI" id="CHEBI:15377"/>
        <dbReference type="ChEBI" id="CHEBI:15378"/>
        <dbReference type="ChEBI" id="CHEBI:17826"/>
        <dbReference type="ChEBI" id="CHEBI:29950"/>
        <dbReference type="ChEBI" id="CHEBI:50058"/>
        <dbReference type="ChEBI" id="CHEBI:57856"/>
        <dbReference type="ChEBI" id="CHEBI:57925"/>
        <dbReference type="ChEBI" id="CHEBI:59789"/>
        <dbReference type="ChEBI" id="CHEBI:183640"/>
        <dbReference type="EC" id="2.1.1.137"/>
    </reaction>
</comment>
<evidence type="ECO:0000256" key="7">
    <source>
        <dbReference type="ARBA" id="ARBA00047943"/>
    </source>
</evidence>
<evidence type="ECO:0000313" key="10">
    <source>
        <dbReference type="EMBL" id="APV45418.1"/>
    </source>
</evidence>
<dbReference type="AlphaFoldDB" id="A0A1P8FAG0"/>
<sequence>MKDAEIKSYIKDRYGKIARTGGSGCGCSSNCCGSPSADLISRVIGYSDAELSAVPEGANLGLGCGNPTAIAALKPGETVLDLGSGAGFDAFLASKQVGTAGRIIGVDMTPDMLSRARENARKGGYGNVEFRHGEIENLPVESGTVDTIISNCVINLSPDKPKVFSEAFRVLKPGGRIAVSDIVLLEPLPEFVRDSIAAYTACVAGANLKSEYLGAIQRAGFENIKVVGENVFDLDFIDMAPELVKEAESLGITEEMIQHIAETIVSVKVRATKPV</sequence>
<evidence type="ECO:0000256" key="3">
    <source>
        <dbReference type="ARBA" id="ARBA00034487"/>
    </source>
</evidence>
<evidence type="ECO:0000313" key="11">
    <source>
        <dbReference type="Proteomes" id="UP000185934"/>
    </source>
</evidence>
<comment type="catalytic activity">
    <reaction evidence="7">
        <text>arsenic triglutathione + 2 [thioredoxin]-dithiol + 2 S-adenosyl-L-methionine + H2O = dimethylarsinous acid + 2 [thioredoxin]-disulfide + 3 glutathione + 2 S-adenosyl-L-homocysteine + 2 H(+)</text>
        <dbReference type="Rhea" id="RHEA:69464"/>
        <dbReference type="Rhea" id="RHEA-COMP:10698"/>
        <dbReference type="Rhea" id="RHEA-COMP:10700"/>
        <dbReference type="ChEBI" id="CHEBI:15377"/>
        <dbReference type="ChEBI" id="CHEBI:15378"/>
        <dbReference type="ChEBI" id="CHEBI:23808"/>
        <dbReference type="ChEBI" id="CHEBI:29950"/>
        <dbReference type="ChEBI" id="CHEBI:50058"/>
        <dbReference type="ChEBI" id="CHEBI:57856"/>
        <dbReference type="ChEBI" id="CHEBI:57925"/>
        <dbReference type="ChEBI" id="CHEBI:59789"/>
        <dbReference type="ChEBI" id="CHEBI:183640"/>
        <dbReference type="EC" id="2.1.1.137"/>
    </reaction>
</comment>
<dbReference type="STRING" id="1839801.Dform_02109"/>
<dbReference type="CDD" id="cd02440">
    <property type="entry name" value="AdoMet_MTases"/>
    <property type="match status" value="1"/>
</dbReference>
<dbReference type="PANTHER" id="PTHR43675:SF8">
    <property type="entry name" value="ARSENITE METHYLTRANSFERASE"/>
    <property type="match status" value="1"/>
</dbReference>
<dbReference type="Proteomes" id="UP000185934">
    <property type="component" value="Chromosome"/>
</dbReference>
<dbReference type="InterPro" id="IPR026669">
    <property type="entry name" value="Arsenite_MeTrfase-like"/>
</dbReference>
<dbReference type="RefSeq" id="WP_076004916.1">
    <property type="nucleotide sequence ID" value="NZ_CP018258.1"/>
</dbReference>
<dbReference type="EMBL" id="CP018258">
    <property type="protein sequence ID" value="APV45418.1"/>
    <property type="molecule type" value="Genomic_DNA"/>
</dbReference>
<keyword evidence="11" id="KW-1185">Reference proteome</keyword>
<evidence type="ECO:0000256" key="2">
    <source>
        <dbReference type="ARBA" id="ARBA00022691"/>
    </source>
</evidence>
<evidence type="ECO:0000256" key="6">
    <source>
        <dbReference type="ARBA" id="ARBA00047941"/>
    </source>
</evidence>
<evidence type="ECO:0000259" key="9">
    <source>
        <dbReference type="Pfam" id="PF13847"/>
    </source>
</evidence>
<dbReference type="GO" id="GO:0030791">
    <property type="term" value="F:arsenite methyltransferase activity"/>
    <property type="evidence" value="ECO:0007669"/>
    <property type="project" value="UniProtKB-EC"/>
</dbReference>
<keyword evidence="1 10" id="KW-0808">Transferase</keyword>
<dbReference type="Gene3D" id="3.40.50.150">
    <property type="entry name" value="Vaccinia Virus protein VP39"/>
    <property type="match status" value="1"/>
</dbReference>
<protein>
    <recommendedName>
        <fullName evidence="5">Arsenite methyltransferase</fullName>
        <ecNumber evidence="4">2.1.1.137</ecNumber>
    </recommendedName>
</protein>
<dbReference type="NCBIfam" id="NF008823">
    <property type="entry name" value="PRK11873.1"/>
    <property type="match status" value="1"/>
</dbReference>
<dbReference type="PANTHER" id="PTHR43675">
    <property type="entry name" value="ARSENITE METHYLTRANSFERASE"/>
    <property type="match status" value="1"/>
</dbReference>
<reference evidence="11" key="1">
    <citation type="submission" date="2016-11" db="EMBL/GenBank/DDBJ databases">
        <title>Dehalogenimonas formicexedens sp. nov., a chlorinated alkane respiring bacterium isolated from contaminated groundwater.</title>
        <authorList>
            <person name="Key T.A."/>
            <person name="Bowman K.S."/>
            <person name="Lee I."/>
            <person name="Chun J."/>
            <person name="Albuquerque L."/>
            <person name="da Costa M.S."/>
            <person name="Rainey F.A."/>
            <person name="Moe W.M."/>
        </authorList>
    </citation>
    <scope>NUCLEOTIDE SEQUENCE [LARGE SCALE GENOMIC DNA]</scope>
    <source>
        <strain evidence="11">NSZ-14</strain>
    </source>
</reference>
<feature type="domain" description="Methyltransferase" evidence="9">
    <location>
        <begin position="74"/>
        <end position="220"/>
    </location>
</feature>
<dbReference type="EC" id="2.1.1.137" evidence="4"/>
<keyword evidence="2" id="KW-0949">S-adenosyl-L-methionine</keyword>
<evidence type="ECO:0000256" key="1">
    <source>
        <dbReference type="ARBA" id="ARBA00022679"/>
    </source>
</evidence>